<comment type="caution">
    <text evidence="2">The sequence shown here is derived from an EMBL/GenBank/DDBJ whole genome shotgun (WGS) entry which is preliminary data.</text>
</comment>
<keyword evidence="1" id="KW-0472">Membrane</keyword>
<dbReference type="RefSeq" id="WP_380015415.1">
    <property type="nucleotide sequence ID" value="NZ_JBHLYR010000062.1"/>
</dbReference>
<sequence>MTQEKGAFLSTVVVITAVVIALLLSVKTYTGGGGLDGGWLALLSLVFGTALGVHNVNAFRKDKADEKKADEKAAAAAAAEEATTNETQ</sequence>
<accession>A0ABV6B417</accession>
<reference evidence="2 3" key="1">
    <citation type="submission" date="2024-09" db="EMBL/GenBank/DDBJ databases">
        <authorList>
            <person name="Sun Q."/>
            <person name="Mori K."/>
        </authorList>
    </citation>
    <scope>NUCLEOTIDE SEQUENCE [LARGE SCALE GENOMIC DNA]</scope>
    <source>
        <strain evidence="2 3">JCM 13503</strain>
    </source>
</reference>
<evidence type="ECO:0000313" key="2">
    <source>
        <dbReference type="EMBL" id="MFB9994497.1"/>
    </source>
</evidence>
<keyword evidence="1" id="KW-1133">Transmembrane helix</keyword>
<feature type="transmembrane region" description="Helical" evidence="1">
    <location>
        <begin position="38"/>
        <end position="59"/>
    </location>
</feature>
<keyword evidence="1" id="KW-0812">Transmembrane</keyword>
<evidence type="ECO:0000313" key="3">
    <source>
        <dbReference type="Proteomes" id="UP001589733"/>
    </source>
</evidence>
<organism evidence="2 3">
    <name type="scientific">Deinococcus oregonensis</name>
    <dbReference type="NCBI Taxonomy" id="1805970"/>
    <lineage>
        <taxon>Bacteria</taxon>
        <taxon>Thermotogati</taxon>
        <taxon>Deinococcota</taxon>
        <taxon>Deinococci</taxon>
        <taxon>Deinococcales</taxon>
        <taxon>Deinococcaceae</taxon>
        <taxon>Deinococcus</taxon>
    </lineage>
</organism>
<feature type="transmembrane region" description="Helical" evidence="1">
    <location>
        <begin position="7"/>
        <end position="26"/>
    </location>
</feature>
<proteinExistence type="predicted"/>
<evidence type="ECO:0000256" key="1">
    <source>
        <dbReference type="SAM" id="Phobius"/>
    </source>
</evidence>
<name>A0ABV6B417_9DEIO</name>
<dbReference type="EMBL" id="JBHLYR010000062">
    <property type="protein sequence ID" value="MFB9994497.1"/>
    <property type="molecule type" value="Genomic_DNA"/>
</dbReference>
<gene>
    <name evidence="2" type="ORF">ACFFLM_21300</name>
</gene>
<protein>
    <submittedName>
        <fullName evidence="2">Uncharacterized protein</fullName>
    </submittedName>
</protein>
<dbReference type="Proteomes" id="UP001589733">
    <property type="component" value="Unassembled WGS sequence"/>
</dbReference>
<keyword evidence="3" id="KW-1185">Reference proteome</keyword>